<protein>
    <recommendedName>
        <fullName evidence="3">Prophage tail endopeptidase domain-containing protein</fullName>
    </recommendedName>
</protein>
<sequence>MINTTIAYKRAINGNRVFRVQDKITFKNQDPLQLSINDFMSYNINDATSSSGKFDIGAAVMKEYSAVLNNETGKFDGYVFEEADLQAIVGLEVEENAWEDLNKGSFRVVSAKKDELTITIKAYDYMLFFDQPYSESTLTYPATVSQIIADACRHCQMAYDASTIEMGSYIVQERPKADALTFRDVISYCAQIMGSFARVNRLDKLCFGWYKISSIPENIDGGNFDKISGNTYVDADPSWDGGSFDDYASGDEYDGSSFVATDYYHHLFNLRSQTINADDIRITGIKVTAKSEGSQTAESVMKGADGYVLEISGNPLIQTGAVEAVAAYVYAKLGNMVFRPLSISGQSDPSIEAGDVAMVTDRKNRTYNTVITNNTFVLCGDQKVECSAETPTEKNYTRFGPGTKLMSKTKEQTDGQLSAYDIAVQNMNQLAANTFGFYATTVKQADGSILAYRHDKPKLAESKIVYKSGIDGFWVTSDYQGNDANTTWKAGFDSSGDAVMNVLSVIGINFSWARGGVLTLGGSGNGHGVLQVLDTNGNVIGSINSSGVDLTGRFINKKGQEWVKILDSVISAGYGDDVDGLLDLSAQTGDGTRKVVLESLTSDLVLKSASGRILTKDGKALIGTDTSGVYVTNIDCIDDVETGEKSIIFTFSNGEQKMLT</sequence>
<comment type="caution">
    <text evidence="1">The sequence shown here is derived from an EMBL/GenBank/DDBJ whole genome shotgun (WGS) entry which is preliminary data.</text>
</comment>
<evidence type="ECO:0008006" key="3">
    <source>
        <dbReference type="Google" id="ProtNLM"/>
    </source>
</evidence>
<gene>
    <name evidence="1" type="ORF">OCV61_08995</name>
</gene>
<name>A0ABT2TTI7_9FIRM</name>
<accession>A0ABT2TTI7</accession>
<reference evidence="1 2" key="1">
    <citation type="journal article" date="2021" name="ISME Commun">
        <title>Automated analysis of genomic sequences facilitates high-throughput and comprehensive description of bacteria.</title>
        <authorList>
            <person name="Hitch T.C.A."/>
        </authorList>
    </citation>
    <scope>NUCLEOTIDE SEQUENCE [LARGE SCALE GENOMIC DNA]</scope>
    <source>
        <strain evidence="1 2">Sanger_23</strain>
    </source>
</reference>
<dbReference type="RefSeq" id="WP_158421512.1">
    <property type="nucleotide sequence ID" value="NZ_JAOQJL010000015.1"/>
</dbReference>
<evidence type="ECO:0000313" key="1">
    <source>
        <dbReference type="EMBL" id="MCU6765548.1"/>
    </source>
</evidence>
<evidence type="ECO:0000313" key="2">
    <source>
        <dbReference type="Proteomes" id="UP001652409"/>
    </source>
</evidence>
<keyword evidence="2" id="KW-1185">Reference proteome</keyword>
<proteinExistence type="predicted"/>
<dbReference type="Proteomes" id="UP001652409">
    <property type="component" value="Unassembled WGS sequence"/>
</dbReference>
<organism evidence="1 2">
    <name type="scientific">Blautia ammoniilytica</name>
    <dbReference type="NCBI Taxonomy" id="2981782"/>
    <lineage>
        <taxon>Bacteria</taxon>
        <taxon>Bacillati</taxon>
        <taxon>Bacillota</taxon>
        <taxon>Clostridia</taxon>
        <taxon>Lachnospirales</taxon>
        <taxon>Lachnospiraceae</taxon>
        <taxon>Blautia</taxon>
    </lineage>
</organism>
<dbReference type="EMBL" id="JAOQJL010000015">
    <property type="protein sequence ID" value="MCU6765548.1"/>
    <property type="molecule type" value="Genomic_DNA"/>
</dbReference>